<dbReference type="OrthoDB" id="533508at2759"/>
<keyword evidence="11 15" id="KW-0472">Membrane</keyword>
<proteinExistence type="predicted"/>
<evidence type="ECO:0000256" key="4">
    <source>
        <dbReference type="ARBA" id="ARBA00022568"/>
    </source>
</evidence>
<keyword evidence="12" id="KW-0407">Ion channel</keyword>
<gene>
    <name evidence="17" type="ORF">ANCCAN_16510</name>
</gene>
<dbReference type="Pfam" id="PF00520">
    <property type="entry name" value="Ion_trans"/>
    <property type="match status" value="1"/>
</dbReference>
<keyword evidence="9 15" id="KW-1133">Transmembrane helix</keyword>
<comment type="caution">
    <text evidence="17">The sequence shown here is derived from an EMBL/GenBank/DDBJ whole genome shotgun (WGS) entry which is preliminary data.</text>
</comment>
<evidence type="ECO:0000256" key="10">
    <source>
        <dbReference type="ARBA" id="ARBA00023065"/>
    </source>
</evidence>
<sequence>MGASSSTASDEGQVGGRLREDMKLYHMVDMHGGGEMMTMMRYAKATNDYSFVDHYIKTRISDFLLNNEKGKLFAITELVSLRNKERNAKLGAFLRKKGKGKAAVNVLEGFDQADAKTGDLKKALKLLDGGGKGGKSESKYRELNWRLDERGSMGETIIGVCLLQGTTIHNILALRILDFYPKLLNDICTSEDYYGLSPLHQAIINHDVEMASKLLRRGADVNQRCYGAFFCADDQKSSRTDSLEHEYVDLTQNTNYTGTMYFGEYPLSFAVCMNQPDLFRLLVARKANLNAQDTNGNTVLHLCVIHEKTEMMKLALEAGARLHIANKQNLTPLTLAAKLAKKKLFYLILELEGQSVWVYGEASCSSYPLTKIDTINEVTGEMNEESALSLVVYGKTSEHLELLDGILENILEEKWKAYGRLHWFRSLLSFSVYYVIFTAAYMLRPFSATTEQITEGLIHSDGSLANTTTGQFRWTDTGEKLVAIDRFFKKLRLGCEVVVIILVIVQIMMDVRDILRIGKAKWFSVMKAFPAKLLYKASFVIVLLEVPVRLSCHLHQLFLVIDNVLAAIAVVLTTVHFLYYCRAIPFVGPFVLMVYTIIATDLTRFFLIYSIFLVGFSQSFYLIFTACERASKQIEAKGGVSDFENVIDTPLEALLRTFIMTIGEFMTIYKEMASCDAMLMNIIGKLRLGCEVVVIILVIVQIMMDVRDILRIGKAKWFSVMKAFPAKLLYKASFVIVLLEVPVRLSCHLHQLFLVIDNVLAAIAVVLTTVHFLYYCRAIPFVGPFVLMVYTIIATDLTRFFLIYSIFLVGFSQSFYLIFTACERASKQIEAKGGVSDFENVIDTPLEALLRTFIMTIGEFMTIYKEMASCDAMLMNIIGKITFLIFEIFVSILQFNLLIAMMTRTYETIFETKKEWNRQWAQVILMLELSLSPQERLMHLLKYSRPTGVNKRIRSYVVNKKVGLAEGLTEEEEMKLREARAEQIREEKRQLMKKKNRDHEIKENAVRAMRQTPGAEANGELPNG</sequence>
<accession>A0A368G2S0</accession>
<feature type="transmembrane region" description="Helical" evidence="15">
    <location>
        <begin position="752"/>
        <end position="772"/>
    </location>
</feature>
<dbReference type="GO" id="GO:0098703">
    <property type="term" value="P:calcium ion import across plasma membrane"/>
    <property type="evidence" value="ECO:0007669"/>
    <property type="project" value="TreeGrafter"/>
</dbReference>
<feature type="transmembrane region" description="Helical" evidence="15">
    <location>
        <begin position="724"/>
        <end position="745"/>
    </location>
</feature>
<keyword evidence="18" id="KW-1185">Reference proteome</keyword>
<evidence type="ECO:0000256" key="15">
    <source>
        <dbReference type="SAM" id="Phobius"/>
    </source>
</evidence>
<dbReference type="InterPro" id="IPR002110">
    <property type="entry name" value="Ankyrin_rpt"/>
</dbReference>
<dbReference type="InterPro" id="IPR005821">
    <property type="entry name" value="Ion_trans_dom"/>
</dbReference>
<keyword evidence="6 15" id="KW-0812">Transmembrane</keyword>
<feature type="transmembrane region" description="Helical" evidence="15">
    <location>
        <begin position="686"/>
        <end position="704"/>
    </location>
</feature>
<evidence type="ECO:0000256" key="9">
    <source>
        <dbReference type="ARBA" id="ARBA00022989"/>
    </source>
</evidence>
<dbReference type="PANTHER" id="PTHR10582:SF19">
    <property type="entry name" value="ION TRANSPORT DOMAIN-CONTAINING PROTEIN"/>
    <property type="match status" value="1"/>
</dbReference>
<dbReference type="SMART" id="SM00248">
    <property type="entry name" value="ANK"/>
    <property type="match status" value="3"/>
</dbReference>
<evidence type="ECO:0000256" key="11">
    <source>
        <dbReference type="ARBA" id="ARBA00023136"/>
    </source>
</evidence>
<keyword evidence="10" id="KW-0406">Ion transport</keyword>
<keyword evidence="7" id="KW-0677">Repeat</keyword>
<evidence type="ECO:0000256" key="7">
    <source>
        <dbReference type="ARBA" id="ARBA00022737"/>
    </source>
</evidence>
<feature type="transmembrane region" description="Helical" evidence="15">
    <location>
        <begin position="529"/>
        <end position="548"/>
    </location>
</feature>
<evidence type="ECO:0000256" key="3">
    <source>
        <dbReference type="ARBA" id="ARBA00022475"/>
    </source>
</evidence>
<dbReference type="FunFam" id="1.25.40.20:FF:000181">
    <property type="entry name" value="Nanchung, isoform A"/>
    <property type="match status" value="1"/>
</dbReference>
<feature type="transmembrane region" description="Helical" evidence="15">
    <location>
        <begin position="605"/>
        <end position="624"/>
    </location>
</feature>
<protein>
    <submittedName>
        <fullName evidence="17">Ankyrin repeat protein</fullName>
    </submittedName>
</protein>
<evidence type="ECO:0000256" key="12">
    <source>
        <dbReference type="ARBA" id="ARBA00023303"/>
    </source>
</evidence>
<keyword evidence="2" id="KW-0813">Transport</keyword>
<feature type="repeat" description="ANK" evidence="13">
    <location>
        <begin position="262"/>
        <end position="294"/>
    </location>
</feature>
<organism evidence="17 18">
    <name type="scientific">Ancylostoma caninum</name>
    <name type="common">Dog hookworm</name>
    <dbReference type="NCBI Taxonomy" id="29170"/>
    <lineage>
        <taxon>Eukaryota</taxon>
        <taxon>Metazoa</taxon>
        <taxon>Ecdysozoa</taxon>
        <taxon>Nematoda</taxon>
        <taxon>Chromadorea</taxon>
        <taxon>Rhabditida</taxon>
        <taxon>Rhabditina</taxon>
        <taxon>Rhabditomorpha</taxon>
        <taxon>Strongyloidea</taxon>
        <taxon>Ancylostomatidae</taxon>
        <taxon>Ancylostomatinae</taxon>
        <taxon>Ancylostoma</taxon>
    </lineage>
</organism>
<evidence type="ECO:0000256" key="8">
    <source>
        <dbReference type="ARBA" id="ARBA00022837"/>
    </source>
</evidence>
<dbReference type="STRING" id="29170.A0A368G2S0"/>
<keyword evidence="3" id="KW-1003">Cell membrane</keyword>
<dbReference type="AlphaFoldDB" id="A0A368G2S0"/>
<feature type="transmembrane region" description="Helical" evidence="15">
    <location>
        <begin position="491"/>
        <end position="509"/>
    </location>
</feature>
<dbReference type="EMBL" id="JOJR01000458">
    <property type="protein sequence ID" value="RCN37579.1"/>
    <property type="molecule type" value="Genomic_DNA"/>
</dbReference>
<dbReference type="Pfam" id="PF00023">
    <property type="entry name" value="Ank"/>
    <property type="match status" value="1"/>
</dbReference>
<dbReference type="PANTHER" id="PTHR10582">
    <property type="entry name" value="TRANSIENT RECEPTOR POTENTIAL ION CHANNEL PROTEIN"/>
    <property type="match status" value="1"/>
</dbReference>
<dbReference type="SUPFAM" id="SSF48403">
    <property type="entry name" value="Ankyrin repeat"/>
    <property type="match status" value="1"/>
</dbReference>
<comment type="subcellular location">
    <subcellularLocation>
        <location evidence="1">Cell membrane</location>
        <topology evidence="1">Multi-pass membrane protein</topology>
    </subcellularLocation>
</comment>
<keyword evidence="8" id="KW-0106">Calcium</keyword>
<dbReference type="GO" id="GO:0005262">
    <property type="term" value="F:calcium channel activity"/>
    <property type="evidence" value="ECO:0007669"/>
    <property type="project" value="UniProtKB-KW"/>
</dbReference>
<feature type="transmembrane region" description="Helical" evidence="15">
    <location>
        <begin position="423"/>
        <end position="443"/>
    </location>
</feature>
<dbReference type="PROSITE" id="PS50297">
    <property type="entry name" value="ANK_REP_REGION"/>
    <property type="match status" value="2"/>
</dbReference>
<evidence type="ECO:0000256" key="13">
    <source>
        <dbReference type="PROSITE-ProRule" id="PRU00023"/>
    </source>
</evidence>
<name>A0A368G2S0_ANCCA</name>
<evidence type="ECO:0000259" key="16">
    <source>
        <dbReference type="Pfam" id="PF00520"/>
    </source>
</evidence>
<dbReference type="InterPro" id="IPR024862">
    <property type="entry name" value="TRPV"/>
</dbReference>
<feature type="region of interest" description="Disordered" evidence="14">
    <location>
        <begin position="989"/>
        <end position="1024"/>
    </location>
</feature>
<evidence type="ECO:0000256" key="2">
    <source>
        <dbReference type="ARBA" id="ARBA00022448"/>
    </source>
</evidence>
<reference evidence="17 18" key="1">
    <citation type="submission" date="2014-10" db="EMBL/GenBank/DDBJ databases">
        <title>Draft genome of the hookworm Ancylostoma caninum.</title>
        <authorList>
            <person name="Mitreva M."/>
        </authorList>
    </citation>
    <scope>NUCLEOTIDE SEQUENCE [LARGE SCALE GENOMIC DNA]</scope>
    <source>
        <strain evidence="17 18">Baltimore</strain>
    </source>
</reference>
<evidence type="ECO:0000313" key="17">
    <source>
        <dbReference type="EMBL" id="RCN37579.1"/>
    </source>
</evidence>
<keyword evidence="5" id="KW-0107">Calcium channel</keyword>
<feature type="transmembrane region" description="Helical" evidence="15">
    <location>
        <begin position="554"/>
        <end position="572"/>
    </location>
</feature>
<feature type="transmembrane region" description="Helical" evidence="15">
    <location>
        <begin position="877"/>
        <end position="899"/>
    </location>
</feature>
<dbReference type="PROSITE" id="PS50088">
    <property type="entry name" value="ANK_REPEAT"/>
    <property type="match status" value="3"/>
</dbReference>
<feature type="repeat" description="ANK" evidence="13">
    <location>
        <begin position="295"/>
        <end position="327"/>
    </location>
</feature>
<evidence type="ECO:0000256" key="14">
    <source>
        <dbReference type="SAM" id="MobiDB-lite"/>
    </source>
</evidence>
<dbReference type="Pfam" id="PF12796">
    <property type="entry name" value="Ank_2"/>
    <property type="match status" value="1"/>
</dbReference>
<evidence type="ECO:0000256" key="6">
    <source>
        <dbReference type="ARBA" id="ARBA00022692"/>
    </source>
</evidence>
<dbReference type="Gene3D" id="1.25.40.20">
    <property type="entry name" value="Ankyrin repeat-containing domain"/>
    <property type="match status" value="1"/>
</dbReference>
<evidence type="ECO:0000313" key="18">
    <source>
        <dbReference type="Proteomes" id="UP000252519"/>
    </source>
</evidence>
<feature type="transmembrane region" description="Helical" evidence="15">
    <location>
        <begin position="801"/>
        <end position="819"/>
    </location>
</feature>
<feature type="repeat" description="ANK" evidence="13">
    <location>
        <begin position="194"/>
        <end position="226"/>
    </location>
</feature>
<evidence type="ECO:0000256" key="5">
    <source>
        <dbReference type="ARBA" id="ARBA00022673"/>
    </source>
</evidence>
<evidence type="ECO:0000256" key="1">
    <source>
        <dbReference type="ARBA" id="ARBA00004651"/>
    </source>
</evidence>
<keyword evidence="4" id="KW-0109">Calcium transport</keyword>
<dbReference type="InterPro" id="IPR036770">
    <property type="entry name" value="Ankyrin_rpt-contain_sf"/>
</dbReference>
<feature type="transmembrane region" description="Helical" evidence="15">
    <location>
        <begin position="778"/>
        <end position="794"/>
    </location>
</feature>
<dbReference type="Proteomes" id="UP000252519">
    <property type="component" value="Unassembled WGS sequence"/>
</dbReference>
<keyword evidence="13" id="KW-0040">ANK repeat</keyword>
<feature type="domain" description="Ion transport" evidence="16">
    <location>
        <begin position="759"/>
        <end position="911"/>
    </location>
</feature>
<dbReference type="GO" id="GO:0005886">
    <property type="term" value="C:plasma membrane"/>
    <property type="evidence" value="ECO:0007669"/>
    <property type="project" value="UniProtKB-SubCell"/>
</dbReference>